<reference evidence="2 3" key="1">
    <citation type="submission" date="2022-01" db="EMBL/GenBank/DDBJ databases">
        <title>Paraglaciecola sp. G1-23.</title>
        <authorList>
            <person name="Jin M.S."/>
            <person name="Han D.M."/>
            <person name="Kim H.M."/>
            <person name="Jeon C.O."/>
        </authorList>
    </citation>
    <scope>NUCLEOTIDE SEQUENCE [LARGE SCALE GENOMIC DNA]</scope>
    <source>
        <strain evidence="2 3">G1-23</strain>
    </source>
</reference>
<accession>A0ABS9D370</accession>
<keyword evidence="3" id="KW-1185">Reference proteome</keyword>
<gene>
    <name evidence="2" type="ORF">L0668_04585</name>
</gene>
<name>A0ABS9D370_9ALTE</name>
<dbReference type="RefSeq" id="WP_235310902.1">
    <property type="nucleotide sequence ID" value="NZ_JAKGAS010000002.1"/>
</dbReference>
<protein>
    <recommendedName>
        <fullName evidence="4">MSHA biogenesis protein MshK</fullName>
    </recommendedName>
</protein>
<evidence type="ECO:0008006" key="4">
    <source>
        <dbReference type="Google" id="ProtNLM"/>
    </source>
</evidence>
<evidence type="ECO:0000313" key="3">
    <source>
        <dbReference type="Proteomes" id="UP001521137"/>
    </source>
</evidence>
<feature type="signal peptide" evidence="1">
    <location>
        <begin position="1"/>
        <end position="20"/>
    </location>
</feature>
<organism evidence="2 3">
    <name type="scientific">Paraglaciecola algarum</name>
    <dbReference type="NCBI Taxonomy" id="3050085"/>
    <lineage>
        <taxon>Bacteria</taxon>
        <taxon>Pseudomonadati</taxon>
        <taxon>Pseudomonadota</taxon>
        <taxon>Gammaproteobacteria</taxon>
        <taxon>Alteromonadales</taxon>
        <taxon>Alteromonadaceae</taxon>
        <taxon>Paraglaciecola</taxon>
    </lineage>
</organism>
<keyword evidence="1" id="KW-0732">Signal</keyword>
<comment type="caution">
    <text evidence="2">The sequence shown here is derived from an EMBL/GenBank/DDBJ whole genome shotgun (WGS) entry which is preliminary data.</text>
</comment>
<dbReference type="EMBL" id="JAKGAS010000002">
    <property type="protein sequence ID" value="MCF2947373.1"/>
    <property type="molecule type" value="Genomic_DNA"/>
</dbReference>
<evidence type="ECO:0000313" key="2">
    <source>
        <dbReference type="EMBL" id="MCF2947373.1"/>
    </source>
</evidence>
<dbReference type="Proteomes" id="UP001521137">
    <property type="component" value="Unassembled WGS sequence"/>
</dbReference>
<feature type="chain" id="PRO_5045252803" description="MSHA biogenesis protein MshK" evidence="1">
    <location>
        <begin position="21"/>
        <end position="113"/>
    </location>
</feature>
<sequence length="113" mass="12832">MKIYWCVAFCLTLIVSELKAKSLVDPTRPKYSQEQQKENSSNIPEKFVLTAVFINNKNKYAVINGQNYQTGQKVQGSELISISQNQVVLDTTDGKKTLHINNHSIKKDINNVF</sequence>
<proteinExistence type="predicted"/>
<evidence type="ECO:0000256" key="1">
    <source>
        <dbReference type="SAM" id="SignalP"/>
    </source>
</evidence>